<dbReference type="AlphaFoldDB" id="A0A3G2KSI1"/>
<sequence length="90" mass="11008">MAIVVDDAKKRFLNDNAIFIPSSCRVAVASVMWKHFNSWLSRTYEFLMYWPNRNEKIAPNRYFIWNFSLNRFLTKLLEQENIRFVNYFFL</sequence>
<dbReference type="EMBL" id="MH341391">
    <property type="protein sequence ID" value="AYN62275.1"/>
    <property type="molecule type" value="Genomic_DNA"/>
</dbReference>
<accession>A0A3G2KSI1</accession>
<evidence type="ECO:0000313" key="1">
    <source>
        <dbReference type="EMBL" id="AYN62275.1"/>
    </source>
</evidence>
<reference evidence="1" key="1">
    <citation type="journal article" date="2018" name="ACS Chem. Biol.">
        <title>Insertions within the Saxitoxin Biosynthetic Gene Cluster Result in Differential Toxin Profiles.</title>
        <authorList>
            <person name="Cullen A."/>
            <person name="D'Agostino P.M."/>
            <person name="Mazmouz R."/>
            <person name="Pickford R."/>
            <person name="Wood S."/>
            <person name="Neilan B.A."/>
        </authorList>
    </citation>
    <scope>NUCLEOTIDE SEQUENCE</scope>
    <source>
        <strain evidence="1">CAWBG524</strain>
    </source>
</reference>
<proteinExistence type="predicted"/>
<name>A0A3G2KSI1_9CYAN</name>
<organism evidence="1">
    <name type="scientific">Heteroscytonema crispum UCFS10</name>
    <dbReference type="NCBI Taxonomy" id="1885250"/>
    <lineage>
        <taxon>Bacteria</taxon>
        <taxon>Bacillati</taxon>
        <taxon>Cyanobacteriota</taxon>
        <taxon>Cyanophyceae</taxon>
        <taxon>Nostocales</taxon>
        <taxon>Heteroscytonemataceae</taxon>
        <taxon>Heteroscytonema</taxon>
    </lineage>
</organism>
<protein>
    <submittedName>
        <fullName evidence="1">Uncharacterized protein</fullName>
    </submittedName>
</protein>